<comment type="caution">
    <text evidence="3">The sequence shown here is derived from an EMBL/GenBank/DDBJ whole genome shotgun (WGS) entry which is preliminary data.</text>
</comment>
<evidence type="ECO:0000313" key="3">
    <source>
        <dbReference type="EMBL" id="ESR22777.1"/>
    </source>
</evidence>
<feature type="region of interest" description="Disordered" evidence="1">
    <location>
        <begin position="184"/>
        <end position="214"/>
    </location>
</feature>
<dbReference type="RefSeq" id="WP_023434023.1">
    <property type="nucleotide sequence ID" value="NZ_AWXZ01000040.1"/>
</dbReference>
<dbReference type="AlphaFoldDB" id="V4QSM3"/>
<protein>
    <recommendedName>
        <fullName evidence="2">DUF1254 domain-containing protein</fullName>
    </recommendedName>
</protein>
<feature type="compositionally biased region" description="Pro residues" evidence="1">
    <location>
        <begin position="201"/>
        <end position="214"/>
    </location>
</feature>
<organism evidence="3 4">
    <name type="scientific">Lutibaculum baratangense AMV1</name>
    <dbReference type="NCBI Taxonomy" id="631454"/>
    <lineage>
        <taxon>Bacteria</taxon>
        <taxon>Pseudomonadati</taxon>
        <taxon>Pseudomonadota</taxon>
        <taxon>Alphaproteobacteria</taxon>
        <taxon>Hyphomicrobiales</taxon>
        <taxon>Tepidamorphaceae</taxon>
        <taxon>Lutibaculum</taxon>
    </lineage>
</organism>
<evidence type="ECO:0000259" key="2">
    <source>
        <dbReference type="Pfam" id="PF06863"/>
    </source>
</evidence>
<dbReference type="Proteomes" id="UP000017819">
    <property type="component" value="Unassembled WGS sequence"/>
</dbReference>
<dbReference type="PIRSF" id="PIRSF010244">
    <property type="entry name" value="UCP010244_imp"/>
    <property type="match status" value="1"/>
</dbReference>
<dbReference type="Pfam" id="PF06863">
    <property type="entry name" value="DUF1254"/>
    <property type="match status" value="1"/>
</dbReference>
<evidence type="ECO:0000313" key="4">
    <source>
        <dbReference type="Proteomes" id="UP000017819"/>
    </source>
</evidence>
<dbReference type="InterPro" id="IPR014456">
    <property type="entry name" value="UCP010244_IM"/>
</dbReference>
<name>V4QSM3_9HYPH</name>
<feature type="domain" description="DUF1254" evidence="2">
    <location>
        <begin position="66"/>
        <end position="164"/>
    </location>
</feature>
<dbReference type="eggNOG" id="COG5436">
    <property type="taxonomic scope" value="Bacteria"/>
</dbReference>
<dbReference type="InterPro" id="IPR010679">
    <property type="entry name" value="DUF1254"/>
</dbReference>
<keyword evidence="4" id="KW-1185">Reference proteome</keyword>
<evidence type="ECO:0000256" key="1">
    <source>
        <dbReference type="SAM" id="MobiDB-lite"/>
    </source>
</evidence>
<reference evidence="3 4" key="1">
    <citation type="journal article" date="2014" name="Genome Announc.">
        <title>Draft Genome Sequence of Lutibaculum baratangense Strain AMV1T, Isolated from a Mud Volcano in Andamans, India.</title>
        <authorList>
            <person name="Singh A."/>
            <person name="Sreenivas A."/>
            <person name="Sathyanarayana Reddy G."/>
            <person name="Pinnaka A.K."/>
            <person name="Shivaji S."/>
        </authorList>
    </citation>
    <scope>NUCLEOTIDE SEQUENCE [LARGE SCALE GENOMIC DNA]</scope>
    <source>
        <strain evidence="3 4">AMV1</strain>
    </source>
</reference>
<sequence>MRIGALVVAGAITLVLAAIIHLATVMAVPYTAPRDAWSRLAGLMEEERVARLPPARPGEEILPLLDPNLVYGVCRFDVSEGPFAISAPMPPAYWAISLQTPRGHVFYAIDDEAALDGALEIELRSPEAMRRYQLARAGEVGPVIAVEAPSATGYVLMRALVGRGARREVLEAMMDDTFCGQIEETALPEPEATPEPERPRFPFPPPRPEMPGRD</sequence>
<dbReference type="OrthoDB" id="1346484at2"/>
<accession>V4QSM3</accession>
<proteinExistence type="predicted"/>
<gene>
    <name evidence="3" type="ORF">N177_3914</name>
</gene>
<dbReference type="STRING" id="631454.N177_3914"/>
<dbReference type="EMBL" id="AWXZ01000040">
    <property type="protein sequence ID" value="ESR22777.1"/>
    <property type="molecule type" value="Genomic_DNA"/>
</dbReference>